<feature type="region of interest" description="Disordered" evidence="6">
    <location>
        <begin position="345"/>
        <end position="379"/>
    </location>
</feature>
<comment type="cofactor">
    <cofactor evidence="1">
        <name>FAD</name>
        <dbReference type="ChEBI" id="CHEBI:57692"/>
    </cofactor>
</comment>
<dbReference type="PRINTS" id="PR00368">
    <property type="entry name" value="FADPNR"/>
</dbReference>
<evidence type="ECO:0000256" key="4">
    <source>
        <dbReference type="ARBA" id="ARBA00022827"/>
    </source>
</evidence>
<dbReference type="SUPFAM" id="SSF51905">
    <property type="entry name" value="FAD/NAD(P)-binding domain"/>
    <property type="match status" value="1"/>
</dbReference>
<evidence type="ECO:0000313" key="8">
    <source>
        <dbReference type="EMBL" id="MCY1141012.1"/>
    </source>
</evidence>
<evidence type="ECO:0000256" key="5">
    <source>
        <dbReference type="ARBA" id="ARBA00023002"/>
    </source>
</evidence>
<evidence type="ECO:0000256" key="1">
    <source>
        <dbReference type="ARBA" id="ARBA00001974"/>
    </source>
</evidence>
<keyword evidence="9" id="KW-1185">Reference proteome</keyword>
<organism evidence="8 9">
    <name type="scientific">Paractinoplanes pyxinae</name>
    <dbReference type="NCBI Taxonomy" id="2997416"/>
    <lineage>
        <taxon>Bacteria</taxon>
        <taxon>Bacillati</taxon>
        <taxon>Actinomycetota</taxon>
        <taxon>Actinomycetes</taxon>
        <taxon>Micromonosporales</taxon>
        <taxon>Micromonosporaceae</taxon>
        <taxon>Paractinoplanes</taxon>
    </lineage>
</organism>
<dbReference type="EMBL" id="JAPNTZ010000008">
    <property type="protein sequence ID" value="MCY1141012.1"/>
    <property type="molecule type" value="Genomic_DNA"/>
</dbReference>
<keyword evidence="5" id="KW-0560">Oxidoreductase</keyword>
<comment type="caution">
    <text evidence="8">The sequence shown here is derived from an EMBL/GenBank/DDBJ whole genome shotgun (WGS) entry which is preliminary data.</text>
</comment>
<evidence type="ECO:0000256" key="3">
    <source>
        <dbReference type="ARBA" id="ARBA00022630"/>
    </source>
</evidence>
<reference evidence="8" key="1">
    <citation type="submission" date="2022-11" db="EMBL/GenBank/DDBJ databases">
        <authorList>
            <person name="Somphong A."/>
            <person name="Phongsopitanun W."/>
        </authorList>
    </citation>
    <scope>NUCLEOTIDE SEQUENCE</scope>
    <source>
        <strain evidence="8">Pm04-4</strain>
    </source>
</reference>
<evidence type="ECO:0000313" key="9">
    <source>
        <dbReference type="Proteomes" id="UP001151002"/>
    </source>
</evidence>
<proteinExistence type="inferred from homology"/>
<dbReference type="PANTHER" id="PTHR42913:SF3">
    <property type="entry name" value="64 KDA MITOCHONDRIAL NADH DEHYDROGENASE (EUROFUNG)"/>
    <property type="match status" value="1"/>
</dbReference>
<keyword evidence="3" id="KW-0285">Flavoprotein</keyword>
<protein>
    <submittedName>
        <fullName evidence="8">FAD-dependent oxidoreductase</fullName>
    </submittedName>
</protein>
<dbReference type="PANTHER" id="PTHR42913">
    <property type="entry name" value="APOPTOSIS-INDUCING FACTOR 1"/>
    <property type="match status" value="1"/>
</dbReference>
<comment type="similarity">
    <text evidence="2">Belongs to the NADH dehydrogenase family.</text>
</comment>
<dbReference type="RefSeq" id="WP_267565382.1">
    <property type="nucleotide sequence ID" value="NZ_JAPNTZ010000008.1"/>
</dbReference>
<keyword evidence="4" id="KW-0274">FAD</keyword>
<feature type="compositionally biased region" description="Low complexity" evidence="6">
    <location>
        <begin position="370"/>
        <end position="379"/>
    </location>
</feature>
<dbReference type="Proteomes" id="UP001151002">
    <property type="component" value="Unassembled WGS sequence"/>
</dbReference>
<feature type="compositionally biased region" description="Polar residues" evidence="6">
    <location>
        <begin position="345"/>
        <end position="362"/>
    </location>
</feature>
<accession>A0ABT4B4N3</accession>
<sequence length="379" mass="40455">MKHRIVVLGAGYAGAHAAGRLARRLHPGGTEIKLVNADPDFVERIRLHQLAAGQDLPHRPLRDVFAGTHVELVPAWVSGIDADRRTVVLGEREIPYDTLVVALGSSTVVEEGRHHVSTRPAALRLRERLAQLGAGETVLVVGGGLTAIEASTEIAEARPDLRVQVTARQGIGTWLSDKAQTHLQATLRRLNITEVAEPPQDAAVTVWTTGFTATSIAAGSALTVSEAGRIVVDRTMRSVSHPEVYAVGDAASAEGPGGDPMRMCCASAVPMAWRAADAITERLTGRRPTDFPLRYYGQCISLGRNDGILQITTADDRPTSTVITGRRAAWIKERVCSGAAWSVSNPTMRLPSRSRQIRSAPNASGGTTGRTGETAGSRR</sequence>
<dbReference type="Gene3D" id="3.50.50.100">
    <property type="match status" value="1"/>
</dbReference>
<evidence type="ECO:0000259" key="7">
    <source>
        <dbReference type="Pfam" id="PF07992"/>
    </source>
</evidence>
<feature type="domain" description="FAD/NAD(P)-binding" evidence="7">
    <location>
        <begin position="4"/>
        <end position="267"/>
    </location>
</feature>
<gene>
    <name evidence="8" type="ORF">OWR29_23695</name>
</gene>
<name>A0ABT4B4N3_9ACTN</name>
<dbReference type="PRINTS" id="PR00469">
    <property type="entry name" value="PNDRDTASEII"/>
</dbReference>
<dbReference type="Pfam" id="PF07992">
    <property type="entry name" value="Pyr_redox_2"/>
    <property type="match status" value="1"/>
</dbReference>
<dbReference type="InterPro" id="IPR023753">
    <property type="entry name" value="FAD/NAD-binding_dom"/>
</dbReference>
<evidence type="ECO:0000256" key="6">
    <source>
        <dbReference type="SAM" id="MobiDB-lite"/>
    </source>
</evidence>
<dbReference type="InterPro" id="IPR036188">
    <property type="entry name" value="FAD/NAD-bd_sf"/>
</dbReference>
<evidence type="ECO:0000256" key="2">
    <source>
        <dbReference type="ARBA" id="ARBA00005272"/>
    </source>
</evidence>
<dbReference type="InterPro" id="IPR051169">
    <property type="entry name" value="NADH-Q_oxidoreductase"/>
</dbReference>